<dbReference type="InterPro" id="IPR013783">
    <property type="entry name" value="Ig-like_fold"/>
</dbReference>
<dbReference type="Proteomes" id="UP000694402">
    <property type="component" value="Unassembled WGS sequence"/>
</dbReference>
<feature type="region of interest" description="Disordered" evidence="2">
    <location>
        <begin position="49"/>
        <end position="91"/>
    </location>
</feature>
<keyword evidence="5" id="KW-1185">Reference proteome</keyword>
<dbReference type="InterPro" id="IPR013162">
    <property type="entry name" value="CD80_C2-set"/>
</dbReference>
<dbReference type="Ensembl" id="ENSOTST00005123767.1">
    <property type="protein sequence ID" value="ENSOTSP00005138497.1"/>
    <property type="gene ID" value="ENSOTSG00005053399.1"/>
</dbReference>
<dbReference type="PROSITE" id="PS50835">
    <property type="entry name" value="IG_LIKE"/>
    <property type="match status" value="1"/>
</dbReference>
<evidence type="ECO:0000313" key="5">
    <source>
        <dbReference type="Proteomes" id="UP000694402"/>
    </source>
</evidence>
<evidence type="ECO:0000313" key="4">
    <source>
        <dbReference type="Ensembl" id="ENSOTSP00005138497.1"/>
    </source>
</evidence>
<evidence type="ECO:0000256" key="1">
    <source>
        <dbReference type="ARBA" id="ARBA00023157"/>
    </source>
</evidence>
<dbReference type="SUPFAM" id="SSF48726">
    <property type="entry name" value="Immunoglobulin"/>
    <property type="match status" value="1"/>
</dbReference>
<dbReference type="PANTHER" id="PTHR46484">
    <property type="entry name" value="SI:CH211-171H4.5-RELATED"/>
    <property type="match status" value="1"/>
</dbReference>
<keyword evidence="1" id="KW-1015">Disulfide bond</keyword>
<dbReference type="Pfam" id="PF08205">
    <property type="entry name" value="C2-set_2"/>
    <property type="match status" value="1"/>
</dbReference>
<dbReference type="PANTHER" id="PTHR46484:SF7">
    <property type="entry name" value="MYELIN-ASSOCIATED GLYCOPROTEIN-LIKE-RELATED"/>
    <property type="match status" value="1"/>
</dbReference>
<sequence length="258" mass="28452">MHSVFSYVMSKQHELNNTFVVNSNTGVVWKADYPKVVFTKLGEDVSRRPMYPVRSGTLPHGHTSQTMEASDKPSPGGGRSTESTTYRRTPGGPRVCTQILGDLNKGNCILSIDNVQRDDVLPFCFRTDMPEYNQFSYVSNRVCINVKDFLAIYTLEVVSASCLVSHSCPSYPPLLTWNHSGTCSVQSQQLTNGQWEVTSSLTFNPTISDNNQPLVCTAAFRGGKTVNRSKTLNVKCKVEQSLIALTKVNMGIGTVTIL</sequence>
<reference evidence="4" key="3">
    <citation type="submission" date="2025-09" db="UniProtKB">
        <authorList>
            <consortium name="Ensembl"/>
        </authorList>
    </citation>
    <scope>IDENTIFICATION</scope>
</reference>
<proteinExistence type="predicted"/>
<dbReference type="Gene3D" id="2.60.40.10">
    <property type="entry name" value="Immunoglobulins"/>
    <property type="match status" value="2"/>
</dbReference>
<name>A0A8C8HJM9_ONCTS</name>
<reference evidence="5" key="1">
    <citation type="journal article" date="2018" name="PLoS ONE">
        <title>Chinook salmon (Oncorhynchus tshawytscha) genome and transcriptome.</title>
        <authorList>
            <person name="Christensen K.A."/>
            <person name="Leong J.S."/>
            <person name="Sakhrani D."/>
            <person name="Biagi C.A."/>
            <person name="Minkley D.R."/>
            <person name="Withler R.E."/>
            <person name="Rondeau E.B."/>
            <person name="Koop B.F."/>
            <person name="Devlin R.H."/>
        </authorList>
    </citation>
    <scope>NUCLEOTIDE SEQUENCE [LARGE SCALE GENOMIC DNA]</scope>
</reference>
<dbReference type="AlphaFoldDB" id="A0A8C8HJM9"/>
<evidence type="ECO:0000256" key="2">
    <source>
        <dbReference type="SAM" id="MobiDB-lite"/>
    </source>
</evidence>
<organism evidence="4 5">
    <name type="scientific">Oncorhynchus tshawytscha</name>
    <name type="common">Chinook salmon</name>
    <name type="synonym">Salmo tshawytscha</name>
    <dbReference type="NCBI Taxonomy" id="74940"/>
    <lineage>
        <taxon>Eukaryota</taxon>
        <taxon>Metazoa</taxon>
        <taxon>Chordata</taxon>
        <taxon>Craniata</taxon>
        <taxon>Vertebrata</taxon>
        <taxon>Euteleostomi</taxon>
        <taxon>Actinopterygii</taxon>
        <taxon>Neopterygii</taxon>
        <taxon>Teleostei</taxon>
        <taxon>Protacanthopterygii</taxon>
        <taxon>Salmoniformes</taxon>
        <taxon>Salmonidae</taxon>
        <taxon>Salmoninae</taxon>
        <taxon>Oncorhynchus</taxon>
    </lineage>
</organism>
<accession>A0A8C8HJM9</accession>
<protein>
    <recommendedName>
        <fullName evidence="3">Ig-like domain-containing protein</fullName>
    </recommendedName>
</protein>
<dbReference type="InterPro" id="IPR007110">
    <property type="entry name" value="Ig-like_dom"/>
</dbReference>
<dbReference type="GeneTree" id="ENSGT01030000234968"/>
<feature type="domain" description="Ig-like" evidence="3">
    <location>
        <begin position="130"/>
        <end position="233"/>
    </location>
</feature>
<dbReference type="InterPro" id="IPR036179">
    <property type="entry name" value="Ig-like_dom_sf"/>
</dbReference>
<evidence type="ECO:0000259" key="3">
    <source>
        <dbReference type="PROSITE" id="PS50835"/>
    </source>
</evidence>
<reference evidence="4" key="2">
    <citation type="submission" date="2025-08" db="UniProtKB">
        <authorList>
            <consortium name="Ensembl"/>
        </authorList>
    </citation>
    <scope>IDENTIFICATION</scope>
</reference>